<keyword evidence="3" id="KW-0812">Transmembrane</keyword>
<dbReference type="InterPro" id="IPR037185">
    <property type="entry name" value="EmrE-like"/>
</dbReference>
<feature type="transmembrane region" description="Helical" evidence="3">
    <location>
        <begin position="90"/>
        <end position="115"/>
    </location>
</feature>
<dbReference type="InterPro" id="IPR052756">
    <property type="entry name" value="Alkyne_AA_exporter"/>
</dbReference>
<dbReference type="PANTHER" id="PTHR12715:SF4">
    <property type="entry name" value="EAMA DOMAIN-CONTAINING PROTEIN"/>
    <property type="match status" value="1"/>
</dbReference>
<dbReference type="RefSeq" id="WP_390199483.1">
    <property type="nucleotide sequence ID" value="NZ_JBHSDV010000003.1"/>
</dbReference>
<protein>
    <submittedName>
        <fullName evidence="5">DMT family transporter</fullName>
    </submittedName>
</protein>
<comment type="subcellular location">
    <subcellularLocation>
        <location evidence="1">Endomembrane system</location>
        <topology evidence="1">Multi-pass membrane protein</topology>
    </subcellularLocation>
</comment>
<feature type="domain" description="EamA" evidence="4">
    <location>
        <begin position="151"/>
        <end position="282"/>
    </location>
</feature>
<evidence type="ECO:0000256" key="3">
    <source>
        <dbReference type="SAM" id="Phobius"/>
    </source>
</evidence>
<feature type="domain" description="EamA" evidence="4">
    <location>
        <begin position="5"/>
        <end position="139"/>
    </location>
</feature>
<feature type="transmembrane region" description="Helical" evidence="3">
    <location>
        <begin position="182"/>
        <end position="204"/>
    </location>
</feature>
<organism evidence="5 6">
    <name type="scientific">Gracilibacillus marinus</name>
    <dbReference type="NCBI Taxonomy" id="630535"/>
    <lineage>
        <taxon>Bacteria</taxon>
        <taxon>Bacillati</taxon>
        <taxon>Bacillota</taxon>
        <taxon>Bacilli</taxon>
        <taxon>Bacillales</taxon>
        <taxon>Bacillaceae</taxon>
        <taxon>Gracilibacillus</taxon>
    </lineage>
</organism>
<feature type="transmembrane region" description="Helical" evidence="3">
    <location>
        <begin position="37"/>
        <end position="54"/>
    </location>
</feature>
<feature type="transmembrane region" description="Helical" evidence="3">
    <location>
        <begin position="216"/>
        <end position="237"/>
    </location>
</feature>
<evidence type="ECO:0000259" key="4">
    <source>
        <dbReference type="Pfam" id="PF00892"/>
    </source>
</evidence>
<sequence length="299" mass="32909">MTIRAFLFASLTVSIWGSTFAAIRISLHGGYEPGHLVLMRYIIASLLFIVYALWPTTNFRLPYLKDILYLLLLSFIGISIYHIGVTFGEVSVSAGTAGMIIGSVPIFTTFFAMLFLKERISIYGWIGLIIGFIGLIIISLGSNSGAFHFNKGTIFIFISAIAAAFFTVFQKPLLKRYKPIEFTAYVTWIGTIPFFLFVDGITTISHATMDAHLATIYVGIFPAAIAYVTWAIALSYGNASTISTFLYVEPFIAVIVAWLLLKELPSLISIIGGCIVIVGLIIGQYKGKKNKRVRLPKAS</sequence>
<comment type="caution">
    <text evidence="5">The sequence shown here is derived from an EMBL/GenBank/DDBJ whole genome shotgun (WGS) entry which is preliminary data.</text>
</comment>
<feature type="transmembrane region" description="Helical" evidence="3">
    <location>
        <begin position="152"/>
        <end position="170"/>
    </location>
</feature>
<feature type="transmembrane region" description="Helical" evidence="3">
    <location>
        <begin position="244"/>
        <end position="261"/>
    </location>
</feature>
<accession>A0ABV8VXW8</accession>
<comment type="similarity">
    <text evidence="2">Belongs to the EamA transporter family.</text>
</comment>
<dbReference type="Proteomes" id="UP001595880">
    <property type="component" value="Unassembled WGS sequence"/>
</dbReference>
<evidence type="ECO:0000313" key="6">
    <source>
        <dbReference type="Proteomes" id="UP001595880"/>
    </source>
</evidence>
<reference evidence="6" key="1">
    <citation type="journal article" date="2019" name="Int. J. Syst. Evol. Microbiol.">
        <title>The Global Catalogue of Microorganisms (GCM) 10K type strain sequencing project: providing services to taxonomists for standard genome sequencing and annotation.</title>
        <authorList>
            <consortium name="The Broad Institute Genomics Platform"/>
            <consortium name="The Broad Institute Genome Sequencing Center for Infectious Disease"/>
            <person name="Wu L."/>
            <person name="Ma J."/>
        </authorList>
    </citation>
    <scope>NUCLEOTIDE SEQUENCE [LARGE SCALE GENOMIC DNA]</scope>
    <source>
        <strain evidence="6">KACC 14058</strain>
    </source>
</reference>
<dbReference type="EMBL" id="JBHSDV010000003">
    <property type="protein sequence ID" value="MFC4388460.1"/>
    <property type="molecule type" value="Genomic_DNA"/>
</dbReference>
<gene>
    <name evidence="5" type="ORF">ACFOZ1_11680</name>
</gene>
<dbReference type="PANTHER" id="PTHR12715">
    <property type="entry name" value="TRANSPORTER, DRUG/METABOLITE EXPORTER FAMILY"/>
    <property type="match status" value="1"/>
</dbReference>
<keyword evidence="3" id="KW-0472">Membrane</keyword>
<dbReference type="SUPFAM" id="SSF103481">
    <property type="entry name" value="Multidrug resistance efflux transporter EmrE"/>
    <property type="match status" value="2"/>
</dbReference>
<evidence type="ECO:0000256" key="2">
    <source>
        <dbReference type="ARBA" id="ARBA00007362"/>
    </source>
</evidence>
<feature type="transmembrane region" description="Helical" evidence="3">
    <location>
        <begin position="267"/>
        <end position="285"/>
    </location>
</feature>
<feature type="transmembrane region" description="Helical" evidence="3">
    <location>
        <begin position="66"/>
        <end position="84"/>
    </location>
</feature>
<keyword evidence="3" id="KW-1133">Transmembrane helix</keyword>
<proteinExistence type="inferred from homology"/>
<keyword evidence="6" id="KW-1185">Reference proteome</keyword>
<evidence type="ECO:0000256" key="1">
    <source>
        <dbReference type="ARBA" id="ARBA00004127"/>
    </source>
</evidence>
<dbReference type="InterPro" id="IPR000620">
    <property type="entry name" value="EamA_dom"/>
</dbReference>
<name>A0ABV8VXW8_9BACI</name>
<feature type="transmembrane region" description="Helical" evidence="3">
    <location>
        <begin position="122"/>
        <end position="140"/>
    </location>
</feature>
<evidence type="ECO:0000313" key="5">
    <source>
        <dbReference type="EMBL" id="MFC4388460.1"/>
    </source>
</evidence>
<dbReference type="Pfam" id="PF00892">
    <property type="entry name" value="EamA"/>
    <property type="match status" value="2"/>
</dbReference>